<keyword evidence="13" id="KW-1185">Reference proteome</keyword>
<keyword evidence="5 9" id="KW-0064">Aspartyl protease</keyword>
<feature type="active site" evidence="9">
    <location>
        <position position="128"/>
    </location>
</feature>
<dbReference type="HOGENOM" id="CLU_083252_3_4_9"/>
<sequence>MNYFIIIALLVAIDQVFKYLVESYLKPIGTFPIIKDVFHLTYGQNTGAAFSILQGKQAFLITVTSIVTIALIVYLIKNYKTQNYLLLISLTLVISGALGNLIDRVRLNYVVDFLDFTLINYPIFNTADIFVVSGTTLLAYFMLLASPNNSQKEG</sequence>
<comment type="caution">
    <text evidence="9">Lacks conserved residue(s) required for the propagation of feature annotation.</text>
</comment>
<feature type="active site" evidence="9">
    <location>
        <position position="112"/>
    </location>
</feature>
<evidence type="ECO:0000256" key="2">
    <source>
        <dbReference type="ARBA" id="ARBA00022475"/>
    </source>
</evidence>
<evidence type="ECO:0000256" key="6">
    <source>
        <dbReference type="ARBA" id="ARBA00022801"/>
    </source>
</evidence>
<keyword evidence="3 9" id="KW-0645">Protease</keyword>
<dbReference type="Proteomes" id="UP000000269">
    <property type="component" value="Chromosome"/>
</dbReference>
<protein>
    <recommendedName>
        <fullName evidence="9">Lipoprotein signal peptidase</fullName>
        <ecNumber evidence="9">3.4.23.36</ecNumber>
    </recommendedName>
    <alternativeName>
        <fullName evidence="9">Prolipoprotein signal peptidase</fullName>
    </alternativeName>
    <alternativeName>
        <fullName evidence="9">Signal peptidase II</fullName>
        <shortName evidence="9">SPase II</shortName>
    </alternativeName>
</protein>
<comment type="pathway">
    <text evidence="9">Protein modification; lipoprotein biosynthesis (signal peptide cleavage).</text>
</comment>
<comment type="similarity">
    <text evidence="1 9 11">Belongs to the peptidase A8 family.</text>
</comment>
<dbReference type="KEGG" id="aoe:Clos_1083"/>
<gene>
    <name evidence="9" type="primary">lspA</name>
    <name evidence="12" type="ordered locus">Clos_1083</name>
</gene>
<keyword evidence="6 9" id="KW-0378">Hydrolase</keyword>
<dbReference type="PANTHER" id="PTHR33695:SF1">
    <property type="entry name" value="LIPOPROTEIN SIGNAL PEPTIDASE"/>
    <property type="match status" value="1"/>
</dbReference>
<dbReference type="GO" id="GO:0006508">
    <property type="term" value="P:proteolysis"/>
    <property type="evidence" value="ECO:0007669"/>
    <property type="project" value="UniProtKB-KW"/>
</dbReference>
<comment type="catalytic activity">
    <reaction evidence="9 10">
        <text>Release of signal peptides from bacterial membrane prolipoproteins. Hydrolyzes -Xaa-Yaa-Zaa-|-(S,diacylglyceryl)Cys-, in which Xaa is hydrophobic (preferably Leu), and Yaa (Ala or Ser) and Zaa (Gly or Ala) have small, neutral side chains.</text>
        <dbReference type="EC" id="3.4.23.36"/>
    </reaction>
</comment>
<evidence type="ECO:0000256" key="4">
    <source>
        <dbReference type="ARBA" id="ARBA00022692"/>
    </source>
</evidence>
<evidence type="ECO:0000256" key="11">
    <source>
        <dbReference type="RuleBase" id="RU004181"/>
    </source>
</evidence>
<evidence type="ECO:0000256" key="7">
    <source>
        <dbReference type="ARBA" id="ARBA00022989"/>
    </source>
</evidence>
<keyword evidence="7 9" id="KW-1133">Transmembrane helix</keyword>
<dbReference type="GO" id="GO:0004190">
    <property type="term" value="F:aspartic-type endopeptidase activity"/>
    <property type="evidence" value="ECO:0007669"/>
    <property type="project" value="UniProtKB-UniRule"/>
</dbReference>
<evidence type="ECO:0000256" key="5">
    <source>
        <dbReference type="ARBA" id="ARBA00022750"/>
    </source>
</evidence>
<comment type="function">
    <text evidence="9 10">This protein specifically catalyzes the removal of signal peptides from prolipoproteins.</text>
</comment>
<keyword evidence="2 9" id="KW-1003">Cell membrane</keyword>
<evidence type="ECO:0000256" key="8">
    <source>
        <dbReference type="ARBA" id="ARBA00023136"/>
    </source>
</evidence>
<dbReference type="InterPro" id="IPR001872">
    <property type="entry name" value="Peptidase_A8"/>
</dbReference>
<dbReference type="HAMAP" id="MF_00161">
    <property type="entry name" value="LspA"/>
    <property type="match status" value="1"/>
</dbReference>
<dbReference type="PROSITE" id="PS00855">
    <property type="entry name" value="SPASE_II"/>
    <property type="match status" value="1"/>
</dbReference>
<name>A8MGT5_ALKOO</name>
<dbReference type="EC" id="3.4.23.36" evidence="9"/>
<evidence type="ECO:0000256" key="3">
    <source>
        <dbReference type="ARBA" id="ARBA00022670"/>
    </source>
</evidence>
<keyword evidence="12" id="KW-0449">Lipoprotein</keyword>
<dbReference type="UniPathway" id="UPA00665"/>
<dbReference type="NCBIfam" id="NF011367">
    <property type="entry name" value="PRK14786.1"/>
    <property type="match status" value="1"/>
</dbReference>
<dbReference type="EMBL" id="CP000853">
    <property type="protein sequence ID" value="ABW18629.1"/>
    <property type="molecule type" value="Genomic_DNA"/>
</dbReference>
<dbReference type="OrthoDB" id="9810259at2"/>
<comment type="subcellular location">
    <subcellularLocation>
        <location evidence="9">Cell membrane</location>
        <topology evidence="9">Multi-pass membrane protein</topology>
    </subcellularLocation>
</comment>
<proteinExistence type="inferred from homology"/>
<evidence type="ECO:0000256" key="9">
    <source>
        <dbReference type="HAMAP-Rule" id="MF_00161"/>
    </source>
</evidence>
<evidence type="ECO:0000313" key="13">
    <source>
        <dbReference type="Proteomes" id="UP000000269"/>
    </source>
</evidence>
<dbReference type="eggNOG" id="COG0597">
    <property type="taxonomic scope" value="Bacteria"/>
</dbReference>
<feature type="transmembrane region" description="Helical" evidence="9">
    <location>
        <begin position="83"/>
        <end position="102"/>
    </location>
</feature>
<evidence type="ECO:0000256" key="1">
    <source>
        <dbReference type="ARBA" id="ARBA00006139"/>
    </source>
</evidence>
<dbReference type="STRING" id="350688.Clos_1083"/>
<reference evidence="13" key="1">
    <citation type="submission" date="2007-10" db="EMBL/GenBank/DDBJ databases">
        <title>Complete genome of Alkaliphilus oremlandii OhILAs.</title>
        <authorList>
            <person name="Copeland A."/>
            <person name="Lucas S."/>
            <person name="Lapidus A."/>
            <person name="Barry K."/>
            <person name="Detter J.C."/>
            <person name="Glavina del Rio T."/>
            <person name="Hammon N."/>
            <person name="Israni S."/>
            <person name="Dalin E."/>
            <person name="Tice H."/>
            <person name="Pitluck S."/>
            <person name="Chain P."/>
            <person name="Malfatti S."/>
            <person name="Shin M."/>
            <person name="Vergez L."/>
            <person name="Schmutz J."/>
            <person name="Larimer F."/>
            <person name="Land M."/>
            <person name="Hauser L."/>
            <person name="Kyrpides N."/>
            <person name="Mikhailova N."/>
            <person name="Stolz J.F."/>
            <person name="Dawson A."/>
            <person name="Fisher E."/>
            <person name="Crable B."/>
            <person name="Perera E."/>
            <person name="Lisak J."/>
            <person name="Ranganathan M."/>
            <person name="Basu P."/>
            <person name="Richardson P."/>
        </authorList>
    </citation>
    <scope>NUCLEOTIDE SEQUENCE [LARGE SCALE GENOMIC DNA]</scope>
    <source>
        <strain evidence="13">OhILAs</strain>
    </source>
</reference>
<accession>A8MGT5</accession>
<keyword evidence="4 9" id="KW-0812">Transmembrane</keyword>
<dbReference type="Pfam" id="PF01252">
    <property type="entry name" value="Peptidase_A8"/>
    <property type="match status" value="1"/>
</dbReference>
<feature type="transmembrane region" description="Helical" evidence="9">
    <location>
        <begin position="122"/>
        <end position="145"/>
    </location>
</feature>
<dbReference type="GO" id="GO:0005886">
    <property type="term" value="C:plasma membrane"/>
    <property type="evidence" value="ECO:0007669"/>
    <property type="project" value="UniProtKB-SubCell"/>
</dbReference>
<keyword evidence="8 9" id="KW-0472">Membrane</keyword>
<evidence type="ECO:0000313" key="12">
    <source>
        <dbReference type="EMBL" id="ABW18629.1"/>
    </source>
</evidence>
<dbReference type="AlphaFoldDB" id="A8MGT5"/>
<dbReference type="RefSeq" id="WP_012158941.1">
    <property type="nucleotide sequence ID" value="NC_009922.1"/>
</dbReference>
<dbReference type="PRINTS" id="PR00781">
    <property type="entry name" value="LIPOSIGPTASE"/>
</dbReference>
<dbReference type="PANTHER" id="PTHR33695">
    <property type="entry name" value="LIPOPROTEIN SIGNAL PEPTIDASE"/>
    <property type="match status" value="1"/>
</dbReference>
<dbReference type="NCBIfam" id="TIGR00077">
    <property type="entry name" value="lspA"/>
    <property type="match status" value="1"/>
</dbReference>
<feature type="transmembrane region" description="Helical" evidence="9">
    <location>
        <begin position="58"/>
        <end position="76"/>
    </location>
</feature>
<organism evidence="12 13">
    <name type="scientific">Alkaliphilus oremlandii (strain OhILAs)</name>
    <name type="common">Clostridium oremlandii (strain OhILAs)</name>
    <dbReference type="NCBI Taxonomy" id="350688"/>
    <lineage>
        <taxon>Bacteria</taxon>
        <taxon>Bacillati</taxon>
        <taxon>Bacillota</taxon>
        <taxon>Clostridia</taxon>
        <taxon>Peptostreptococcales</taxon>
        <taxon>Natronincolaceae</taxon>
        <taxon>Alkaliphilus</taxon>
    </lineage>
</organism>
<evidence type="ECO:0000256" key="10">
    <source>
        <dbReference type="RuleBase" id="RU000594"/>
    </source>
</evidence>